<name>A0A2H0RPJ3_9BACT</name>
<dbReference type="AlphaFoldDB" id="A0A2H0RPJ3"/>
<feature type="transmembrane region" description="Helical" evidence="1">
    <location>
        <begin position="44"/>
        <end position="65"/>
    </location>
</feature>
<gene>
    <name evidence="2" type="ORF">COV06_02260</name>
</gene>
<dbReference type="EMBL" id="PCYM01000003">
    <property type="protein sequence ID" value="PIR47685.1"/>
    <property type="molecule type" value="Genomic_DNA"/>
</dbReference>
<keyword evidence="1" id="KW-0812">Transmembrane</keyword>
<proteinExistence type="predicted"/>
<protein>
    <recommendedName>
        <fullName evidence="4">DUF11 domain-containing protein</fullName>
    </recommendedName>
</protein>
<keyword evidence="1" id="KW-1133">Transmembrane helix</keyword>
<accession>A0A2H0RPJ3</accession>
<evidence type="ECO:0000256" key="1">
    <source>
        <dbReference type="SAM" id="Phobius"/>
    </source>
</evidence>
<reference evidence="2 3" key="1">
    <citation type="submission" date="2017-09" db="EMBL/GenBank/DDBJ databases">
        <title>Depth-based differentiation of microbial function through sediment-hosted aquifers and enrichment of novel symbionts in the deep terrestrial subsurface.</title>
        <authorList>
            <person name="Probst A.J."/>
            <person name="Ladd B."/>
            <person name="Jarett J.K."/>
            <person name="Geller-Mcgrath D.E."/>
            <person name="Sieber C.M."/>
            <person name="Emerson J.B."/>
            <person name="Anantharaman K."/>
            <person name="Thomas B.C."/>
            <person name="Malmstrom R."/>
            <person name="Stieglmeier M."/>
            <person name="Klingl A."/>
            <person name="Woyke T."/>
            <person name="Ryan C.M."/>
            <person name="Banfield J.F."/>
        </authorList>
    </citation>
    <scope>NUCLEOTIDE SEQUENCE [LARGE SCALE GENOMIC DNA]</scope>
    <source>
        <strain evidence="2">CG10_big_fil_rev_8_21_14_0_10_50_16</strain>
    </source>
</reference>
<evidence type="ECO:0000313" key="2">
    <source>
        <dbReference type="EMBL" id="PIR47685.1"/>
    </source>
</evidence>
<evidence type="ECO:0000313" key="3">
    <source>
        <dbReference type="Proteomes" id="UP000230084"/>
    </source>
</evidence>
<comment type="caution">
    <text evidence="2">The sequence shown here is derived from an EMBL/GenBank/DDBJ whole genome shotgun (WGS) entry which is preliminary data.</text>
</comment>
<keyword evidence="1" id="KW-0472">Membrane</keyword>
<dbReference type="Proteomes" id="UP000230084">
    <property type="component" value="Unassembled WGS sequence"/>
</dbReference>
<organism evidence="2 3">
    <name type="scientific">Candidatus Uhrbacteria bacterium CG10_big_fil_rev_8_21_14_0_10_50_16</name>
    <dbReference type="NCBI Taxonomy" id="1975039"/>
    <lineage>
        <taxon>Bacteria</taxon>
        <taxon>Candidatus Uhriibacteriota</taxon>
    </lineage>
</organism>
<evidence type="ECO:0008006" key="4">
    <source>
        <dbReference type="Google" id="ProtNLM"/>
    </source>
</evidence>
<sequence length="567" mass="60805">MSAPHKNSLIHLARTGVHVARQPGRLLSVPLAKRLEKHGWKHRLLDIGTMSALVLLSLGIAFTLFRSDPGTHVLLTSVVAPTEVVSGGDSTLAISYTNESGKLLKDVTLTLAYPPYFVLQTVDHPAFHLDTNTIEIGDLAPGANGLIKIHGVMFGDVGGEQTFSTTLGYGWDGNRTGSRVQTYRFMPQRSALTIDSQLPDRLVSGQRLSGSITLQNTGSLTFPEAAIHASFPNNFTLTSTSLKQRKDTTWIVPTIEPNEELVIIYTGSLALNTNEEATFTFEPSFVFGDERFAQDTLSETVSTVPPPIAVSIDPIKSALTSGKEVTVTVRWGDQTDLGIERVKLHIEGAVNQPEWTLDTPVQAGSRTVNLVPHAGSGTNRQVTFTPIVDFVLNETQEPVSVIGEPTTGLLTTSVVLGGFARYFTSAGDQLGRGPLPPRANEATIYWAFLNVQDTFNDLTDVVVTADLANNVTWVNRQSVTKGAGVISNGTSLSWNVGTLPATISNGTVAAASFALSITPSNAQIGTVPALLSNVRITGHDVWTGQTITKTINTITTQTESDSGRVEH</sequence>